<accession>A0A1X7MTI2</accession>
<dbReference type="RefSeq" id="WP_085558901.1">
    <property type="nucleotide sequence ID" value="NZ_FOAH01000030.1"/>
</dbReference>
<dbReference type="Gene3D" id="3.90.79.10">
    <property type="entry name" value="Nucleoside Triphosphate Pyrophosphohydrolase"/>
    <property type="match status" value="1"/>
</dbReference>
<dbReference type="STRING" id="1073423.SAMN04488700_0621"/>
<comment type="similarity">
    <text evidence="1">Belongs to the Nudix hydrolase family.</text>
</comment>
<dbReference type="AlphaFoldDB" id="A0A1X7MTI2"/>
<dbReference type="Proteomes" id="UP000193435">
    <property type="component" value="Unassembled WGS sequence"/>
</dbReference>
<dbReference type="CDD" id="cd03674">
    <property type="entry name" value="NUDIX_Hydrolase"/>
    <property type="match status" value="1"/>
</dbReference>
<dbReference type="EMBL" id="FXBJ01000002">
    <property type="protein sequence ID" value="SMH27346.1"/>
    <property type="molecule type" value="Genomic_DNA"/>
</dbReference>
<evidence type="ECO:0000256" key="1">
    <source>
        <dbReference type="ARBA" id="ARBA00005582"/>
    </source>
</evidence>
<dbReference type="SUPFAM" id="SSF55811">
    <property type="entry name" value="Nudix"/>
    <property type="match status" value="1"/>
</dbReference>
<dbReference type="PANTHER" id="PTHR43736:SF1">
    <property type="entry name" value="DIHYDRONEOPTERIN TRIPHOSPHATE DIPHOSPHATASE"/>
    <property type="match status" value="1"/>
</dbReference>
<dbReference type="Pfam" id="PF00293">
    <property type="entry name" value="NUDIX"/>
    <property type="match status" value="1"/>
</dbReference>
<dbReference type="PANTHER" id="PTHR43736">
    <property type="entry name" value="ADP-RIBOSE PYROPHOSPHATASE"/>
    <property type="match status" value="1"/>
</dbReference>
<feature type="domain" description="Nudix hydrolase" evidence="2">
    <location>
        <begin position="41"/>
        <end position="179"/>
    </location>
</feature>
<protein>
    <submittedName>
        <fullName evidence="3">ADP-ribose pyrophosphatase YjhB, NUDIX family</fullName>
    </submittedName>
</protein>
<name>A0A1X7MTI2_9LACT</name>
<dbReference type="PROSITE" id="PS51462">
    <property type="entry name" value="NUDIX"/>
    <property type="match status" value="1"/>
</dbReference>
<keyword evidence="4" id="KW-1185">Reference proteome</keyword>
<dbReference type="InterPro" id="IPR015797">
    <property type="entry name" value="NUDIX_hydrolase-like_dom_sf"/>
</dbReference>
<dbReference type="InterPro" id="IPR000086">
    <property type="entry name" value="NUDIX_hydrolase_dom"/>
</dbReference>
<sequence length="188" mass="21916">MNLKEQLTQYKPYNDREAVDQKEILRYLMTFDNLLTRENEQAHFTASAWVVNKKRTKVLMAYHNIYQSWSWVGGHTDGDTDLLHVAFKETQEETGLTNLTAISKEIYSIEILEVPAHIKKDKPIAKHLHLNLTYLIEADEDELTSIKPDENSGVEWKELDDAVMACSEAEMKVIYQKLNQKLKRYAKK</sequence>
<dbReference type="OrthoDB" id="9787880at2"/>
<organism evidence="3 4">
    <name type="scientific">Carnobacterium iners</name>
    <dbReference type="NCBI Taxonomy" id="1073423"/>
    <lineage>
        <taxon>Bacteria</taxon>
        <taxon>Bacillati</taxon>
        <taxon>Bacillota</taxon>
        <taxon>Bacilli</taxon>
        <taxon>Lactobacillales</taxon>
        <taxon>Carnobacteriaceae</taxon>
        <taxon>Carnobacterium</taxon>
    </lineage>
</organism>
<reference evidence="3 4" key="1">
    <citation type="submission" date="2017-04" db="EMBL/GenBank/DDBJ databases">
        <authorList>
            <person name="Afonso C.L."/>
            <person name="Miller P.J."/>
            <person name="Scott M.A."/>
            <person name="Spackman E."/>
            <person name="Goraichik I."/>
            <person name="Dimitrov K.M."/>
            <person name="Suarez D.L."/>
            <person name="Swayne D.E."/>
        </authorList>
    </citation>
    <scope>NUCLEOTIDE SEQUENCE [LARGE SCALE GENOMIC DNA]</scope>
    <source>
        <strain evidence="3 4">LMG26642</strain>
    </source>
</reference>
<evidence type="ECO:0000313" key="4">
    <source>
        <dbReference type="Proteomes" id="UP000193435"/>
    </source>
</evidence>
<evidence type="ECO:0000259" key="2">
    <source>
        <dbReference type="PROSITE" id="PS51462"/>
    </source>
</evidence>
<proteinExistence type="inferred from homology"/>
<evidence type="ECO:0000313" key="3">
    <source>
        <dbReference type="EMBL" id="SMH27346.1"/>
    </source>
</evidence>
<gene>
    <name evidence="3" type="ORF">SAMN04488700_0621</name>
</gene>